<feature type="compositionally biased region" description="Basic and acidic residues" evidence="6">
    <location>
        <begin position="1"/>
        <end position="11"/>
    </location>
</feature>
<dbReference type="EMBL" id="LFZO01000392">
    <property type="protein sequence ID" value="KXT08905.1"/>
    <property type="molecule type" value="Genomic_DNA"/>
</dbReference>
<evidence type="ECO:0000256" key="2">
    <source>
        <dbReference type="ARBA" id="ARBA00023015"/>
    </source>
</evidence>
<keyword evidence="9" id="KW-1185">Reference proteome</keyword>
<evidence type="ECO:0000256" key="6">
    <source>
        <dbReference type="SAM" id="MobiDB-lite"/>
    </source>
</evidence>
<dbReference type="GO" id="GO:0006355">
    <property type="term" value="P:regulation of DNA-templated transcription"/>
    <property type="evidence" value="ECO:0007669"/>
    <property type="project" value="InterPro"/>
</dbReference>
<organism evidence="8 9">
    <name type="scientific">Pseudocercospora musae</name>
    <dbReference type="NCBI Taxonomy" id="113226"/>
    <lineage>
        <taxon>Eukaryota</taxon>
        <taxon>Fungi</taxon>
        <taxon>Dikarya</taxon>
        <taxon>Ascomycota</taxon>
        <taxon>Pezizomycotina</taxon>
        <taxon>Dothideomycetes</taxon>
        <taxon>Dothideomycetidae</taxon>
        <taxon>Mycosphaerellales</taxon>
        <taxon>Mycosphaerellaceae</taxon>
        <taxon>Pseudocercospora</taxon>
    </lineage>
</organism>
<gene>
    <name evidence="8" type="ORF">AC579_8466</name>
</gene>
<dbReference type="Pfam" id="PF08493">
    <property type="entry name" value="AflR"/>
    <property type="match status" value="1"/>
</dbReference>
<evidence type="ECO:0000313" key="8">
    <source>
        <dbReference type="EMBL" id="KXT08905.1"/>
    </source>
</evidence>
<dbReference type="InterPro" id="IPR013700">
    <property type="entry name" value="AflR"/>
</dbReference>
<comment type="caution">
    <text evidence="8">The sequence shown here is derived from an EMBL/GenBank/DDBJ whole genome shotgun (WGS) entry which is preliminary data.</text>
</comment>
<keyword evidence="3" id="KW-0238">DNA-binding</keyword>
<evidence type="ECO:0000256" key="1">
    <source>
        <dbReference type="ARBA" id="ARBA00022723"/>
    </source>
</evidence>
<keyword evidence="5" id="KW-0539">Nucleus</keyword>
<evidence type="ECO:0000256" key="3">
    <source>
        <dbReference type="ARBA" id="ARBA00023125"/>
    </source>
</evidence>
<keyword evidence="1" id="KW-0479">Metal-binding</keyword>
<keyword evidence="2" id="KW-0805">Transcription regulation</keyword>
<reference evidence="8 9" key="1">
    <citation type="submission" date="2015-07" db="EMBL/GenBank/DDBJ databases">
        <title>Comparative genomics of the Sigatoka disease complex on banana suggests a link between parallel evolutionary changes in Pseudocercospora fijiensis and Pseudocercospora eumusae and increased virulence on the banana host.</title>
        <authorList>
            <person name="Chang T.-C."/>
            <person name="Salvucci A."/>
            <person name="Crous P.W."/>
            <person name="Stergiopoulos I."/>
        </authorList>
    </citation>
    <scope>NUCLEOTIDE SEQUENCE [LARGE SCALE GENOMIC DNA]</scope>
    <source>
        <strain evidence="8 9">CBS 116634</strain>
    </source>
</reference>
<name>A0A139I2G4_9PEZI</name>
<evidence type="ECO:0000259" key="7">
    <source>
        <dbReference type="Pfam" id="PF08493"/>
    </source>
</evidence>
<evidence type="ECO:0000256" key="4">
    <source>
        <dbReference type="ARBA" id="ARBA00023163"/>
    </source>
</evidence>
<evidence type="ECO:0000256" key="5">
    <source>
        <dbReference type="ARBA" id="ARBA00023242"/>
    </source>
</evidence>
<dbReference type="GO" id="GO:0046872">
    <property type="term" value="F:metal ion binding"/>
    <property type="evidence" value="ECO:0007669"/>
    <property type="project" value="UniProtKB-KW"/>
</dbReference>
<feature type="compositionally biased region" description="Low complexity" evidence="6">
    <location>
        <begin position="323"/>
        <end position="342"/>
    </location>
</feature>
<proteinExistence type="predicted"/>
<evidence type="ECO:0000313" key="9">
    <source>
        <dbReference type="Proteomes" id="UP000073492"/>
    </source>
</evidence>
<dbReference type="OrthoDB" id="2328572at2759"/>
<dbReference type="GO" id="GO:0045122">
    <property type="term" value="P:aflatoxin biosynthetic process"/>
    <property type="evidence" value="ECO:0007669"/>
    <property type="project" value="InterPro"/>
</dbReference>
<accession>A0A139I2G4</accession>
<protein>
    <recommendedName>
        <fullName evidence="7">Aflatoxin regulatory protein domain-containing protein</fullName>
    </recommendedName>
</protein>
<feature type="region of interest" description="Disordered" evidence="6">
    <location>
        <begin position="1"/>
        <end position="43"/>
    </location>
</feature>
<feature type="region of interest" description="Disordered" evidence="6">
    <location>
        <begin position="313"/>
        <end position="348"/>
    </location>
</feature>
<feature type="domain" description="Aflatoxin regulatory protein" evidence="7">
    <location>
        <begin position="165"/>
        <end position="268"/>
    </location>
</feature>
<keyword evidence="4" id="KW-0804">Transcription</keyword>
<dbReference type="GO" id="GO:0005634">
    <property type="term" value="C:nucleus"/>
    <property type="evidence" value="ECO:0007669"/>
    <property type="project" value="InterPro"/>
</dbReference>
<feature type="region of interest" description="Disordered" evidence="6">
    <location>
        <begin position="131"/>
        <end position="163"/>
    </location>
</feature>
<dbReference type="AlphaFoldDB" id="A0A139I2G4"/>
<dbReference type="GO" id="GO:0003677">
    <property type="term" value="F:DNA binding"/>
    <property type="evidence" value="ECO:0007669"/>
    <property type="project" value="UniProtKB-KW"/>
</dbReference>
<feature type="compositionally biased region" description="Low complexity" evidence="6">
    <location>
        <begin position="141"/>
        <end position="152"/>
    </location>
</feature>
<dbReference type="Proteomes" id="UP000073492">
    <property type="component" value="Unassembled WGS sequence"/>
</dbReference>
<sequence length="373" mass="40662">MSRRTGERPRVVEMNPRVIASPPTTPIRHDSVAPRESSTSMPMPEMSSIDQFEGIKDIHDDLSWMLGPTPDTDMPVDSYFDVNSHILGPDADCNTAPSIRHDPTEFLNTPSIQGFDLSFDFSLPRTDRKEAVVLQPKRSESTASNNTSSAISPRQRNSDLRQRKAHDCASEALALVANFHVAARGCLTAAKDGVGRLDLEDGTLDTHEIETVLSRNREAMKKLNGILDCQCSLSQEVLVMVYLAVGKVISWYAAILGDDANSPSDQSHSALMGRIAAKPVFKGSYCLDTQAQRVFSAHAILAQLKEHVAPLVKRSGCRHSSPSNGTSMSSRASSSHPSPTSLGSGGGLIECHHQRLQEQLNRLILRANSIKQS</sequence>